<evidence type="ECO:0000256" key="2">
    <source>
        <dbReference type="ARBA" id="ARBA00010992"/>
    </source>
</evidence>
<name>A0A8T2UE84_CERRI</name>
<dbReference type="Proteomes" id="UP000825935">
    <property type="component" value="Chromosome 7"/>
</dbReference>
<proteinExistence type="inferred from homology"/>
<dbReference type="PROSITE" id="PS00216">
    <property type="entry name" value="SUGAR_TRANSPORT_1"/>
    <property type="match status" value="1"/>
</dbReference>
<dbReference type="InterPro" id="IPR036259">
    <property type="entry name" value="MFS_trans_sf"/>
</dbReference>
<evidence type="ECO:0000256" key="1">
    <source>
        <dbReference type="ARBA" id="ARBA00004141"/>
    </source>
</evidence>
<feature type="transmembrane region" description="Helical" evidence="7">
    <location>
        <begin position="140"/>
        <end position="164"/>
    </location>
</feature>
<dbReference type="InterPro" id="IPR020846">
    <property type="entry name" value="MFS_dom"/>
</dbReference>
<dbReference type="GO" id="GO:0016020">
    <property type="term" value="C:membrane"/>
    <property type="evidence" value="ECO:0007669"/>
    <property type="project" value="UniProtKB-SubCell"/>
</dbReference>
<protein>
    <recommendedName>
        <fullName evidence="8">Major facilitator superfamily (MFS) profile domain-containing protein</fullName>
    </recommendedName>
</protein>
<evidence type="ECO:0000256" key="7">
    <source>
        <dbReference type="SAM" id="Phobius"/>
    </source>
</evidence>
<dbReference type="OMA" id="RITHCAI"/>
<dbReference type="EMBL" id="CM035412">
    <property type="protein sequence ID" value="KAH7433772.1"/>
    <property type="molecule type" value="Genomic_DNA"/>
</dbReference>
<feature type="transmembrane region" description="Helical" evidence="7">
    <location>
        <begin position="87"/>
        <end position="107"/>
    </location>
</feature>
<dbReference type="AlphaFoldDB" id="A0A8T2UE84"/>
<dbReference type="InterPro" id="IPR005829">
    <property type="entry name" value="Sugar_transporter_CS"/>
</dbReference>
<reference evidence="9" key="1">
    <citation type="submission" date="2021-08" db="EMBL/GenBank/DDBJ databases">
        <title>WGS assembly of Ceratopteris richardii.</title>
        <authorList>
            <person name="Marchant D.B."/>
            <person name="Chen G."/>
            <person name="Jenkins J."/>
            <person name="Shu S."/>
            <person name="Leebens-Mack J."/>
            <person name="Grimwood J."/>
            <person name="Schmutz J."/>
            <person name="Soltis P."/>
            <person name="Soltis D."/>
            <person name="Chen Z.-H."/>
        </authorList>
    </citation>
    <scope>NUCLEOTIDE SEQUENCE</scope>
    <source>
        <strain evidence="9">Whitten #5841</strain>
        <tissue evidence="9">Leaf</tissue>
    </source>
</reference>
<evidence type="ECO:0000313" key="10">
    <source>
        <dbReference type="Proteomes" id="UP000825935"/>
    </source>
</evidence>
<accession>A0A8T2UE84</accession>
<dbReference type="PANTHER" id="PTHR48021">
    <property type="match status" value="1"/>
</dbReference>
<organism evidence="9 10">
    <name type="scientific">Ceratopteris richardii</name>
    <name type="common">Triangle waterfern</name>
    <dbReference type="NCBI Taxonomy" id="49495"/>
    <lineage>
        <taxon>Eukaryota</taxon>
        <taxon>Viridiplantae</taxon>
        <taxon>Streptophyta</taxon>
        <taxon>Embryophyta</taxon>
        <taxon>Tracheophyta</taxon>
        <taxon>Polypodiopsida</taxon>
        <taxon>Polypodiidae</taxon>
        <taxon>Polypodiales</taxon>
        <taxon>Pteridineae</taxon>
        <taxon>Pteridaceae</taxon>
        <taxon>Parkerioideae</taxon>
        <taxon>Ceratopteris</taxon>
    </lineage>
</organism>
<dbReference type="SUPFAM" id="SSF103473">
    <property type="entry name" value="MFS general substrate transporter"/>
    <property type="match status" value="1"/>
</dbReference>
<keyword evidence="5 7" id="KW-1133">Transmembrane helix</keyword>
<evidence type="ECO:0000256" key="3">
    <source>
        <dbReference type="ARBA" id="ARBA00022597"/>
    </source>
</evidence>
<sequence>MSRDAPNGGSSLLTEPFLRNFIKPSSGQRKRRSKRSESSAGSATIVSLCTAVVALGPIQFGFCIGYTSPTQESMISSLGLTTTEFSWFGSLSNIGAMVGALVSGQLAEHLGRKGSLVCAALPNIAGWLVIALAGGPPALYVGRMLVGFGVGVISFTVSLCGFLFHTQ</sequence>
<feature type="transmembrane region" description="Helical" evidence="7">
    <location>
        <begin position="40"/>
        <end position="67"/>
    </location>
</feature>
<dbReference type="PROSITE" id="PS50850">
    <property type="entry name" value="MFS"/>
    <property type="match status" value="1"/>
</dbReference>
<dbReference type="Gene3D" id="1.20.1250.20">
    <property type="entry name" value="MFS general substrate transporter like domains"/>
    <property type="match status" value="1"/>
</dbReference>
<evidence type="ECO:0000256" key="5">
    <source>
        <dbReference type="ARBA" id="ARBA00022989"/>
    </source>
</evidence>
<keyword evidence="3" id="KW-0813">Transport</keyword>
<comment type="subcellular location">
    <subcellularLocation>
        <location evidence="1">Membrane</location>
        <topology evidence="1">Multi-pass membrane protein</topology>
    </subcellularLocation>
</comment>
<dbReference type="Pfam" id="PF00083">
    <property type="entry name" value="Sugar_tr"/>
    <property type="match status" value="1"/>
</dbReference>
<keyword evidence="6 7" id="KW-0472">Membrane</keyword>
<feature type="domain" description="Major facilitator superfamily (MFS) profile" evidence="8">
    <location>
        <begin position="49"/>
        <end position="167"/>
    </location>
</feature>
<keyword evidence="3" id="KW-0762">Sugar transport</keyword>
<evidence type="ECO:0000256" key="6">
    <source>
        <dbReference type="ARBA" id="ARBA00023136"/>
    </source>
</evidence>
<gene>
    <name evidence="9" type="ORF">KP509_07G085600</name>
</gene>
<dbReference type="OrthoDB" id="1929005at2759"/>
<keyword evidence="4 7" id="KW-0812">Transmembrane</keyword>
<evidence type="ECO:0000259" key="8">
    <source>
        <dbReference type="PROSITE" id="PS50850"/>
    </source>
</evidence>
<feature type="transmembrane region" description="Helical" evidence="7">
    <location>
        <begin position="114"/>
        <end position="134"/>
    </location>
</feature>
<evidence type="ECO:0000256" key="4">
    <source>
        <dbReference type="ARBA" id="ARBA00022692"/>
    </source>
</evidence>
<evidence type="ECO:0000313" key="9">
    <source>
        <dbReference type="EMBL" id="KAH7433772.1"/>
    </source>
</evidence>
<dbReference type="InterPro" id="IPR005828">
    <property type="entry name" value="MFS_sugar_transport-like"/>
</dbReference>
<comment type="caution">
    <text evidence="9">The sequence shown here is derived from an EMBL/GenBank/DDBJ whole genome shotgun (WGS) entry which is preliminary data.</text>
</comment>
<dbReference type="InterPro" id="IPR050549">
    <property type="entry name" value="MFS_Trehalose_Transporter"/>
</dbReference>
<dbReference type="PANTHER" id="PTHR48021:SF1">
    <property type="entry name" value="GH07001P-RELATED"/>
    <property type="match status" value="1"/>
</dbReference>
<dbReference type="GO" id="GO:0022857">
    <property type="term" value="F:transmembrane transporter activity"/>
    <property type="evidence" value="ECO:0007669"/>
    <property type="project" value="InterPro"/>
</dbReference>
<keyword evidence="10" id="KW-1185">Reference proteome</keyword>
<comment type="similarity">
    <text evidence="2">Belongs to the major facilitator superfamily. Sugar transporter (TC 2.A.1.1) family.</text>
</comment>